<dbReference type="AlphaFoldDB" id="A0A9D1FKG9"/>
<accession>A0A9D1FKG9</accession>
<evidence type="ECO:0000313" key="1">
    <source>
        <dbReference type="EMBL" id="HIS74865.1"/>
    </source>
</evidence>
<dbReference type="Proteomes" id="UP000886865">
    <property type="component" value="Unassembled WGS sequence"/>
</dbReference>
<reference evidence="1" key="2">
    <citation type="journal article" date="2021" name="PeerJ">
        <title>Extensive microbial diversity within the chicken gut microbiome revealed by metagenomics and culture.</title>
        <authorList>
            <person name="Gilroy R."/>
            <person name="Ravi A."/>
            <person name="Getino M."/>
            <person name="Pursley I."/>
            <person name="Horton D.L."/>
            <person name="Alikhan N.F."/>
            <person name="Baker D."/>
            <person name="Gharbi K."/>
            <person name="Hall N."/>
            <person name="Watson M."/>
            <person name="Adriaenssens E.M."/>
            <person name="Foster-Nyarko E."/>
            <person name="Jarju S."/>
            <person name="Secka A."/>
            <person name="Antonio M."/>
            <person name="Oren A."/>
            <person name="Chaudhuri R.R."/>
            <person name="La Ragione R."/>
            <person name="Hildebrand F."/>
            <person name="Pallen M.J."/>
        </authorList>
    </citation>
    <scope>NUCLEOTIDE SEQUENCE</scope>
    <source>
        <strain evidence="1">CHK152-2871</strain>
    </source>
</reference>
<dbReference type="EMBL" id="DVJQ01000065">
    <property type="protein sequence ID" value="HIS74865.1"/>
    <property type="molecule type" value="Genomic_DNA"/>
</dbReference>
<proteinExistence type="predicted"/>
<sequence>MTNFTKKRWYDSEPWTAEVLEVLQTLTIRSHYEIAREVIKVIDVIRANNRERDEIPLSLGLDRVLGLYKEQNKRRWYDNSMPLSRIFKTASCLPDEDFQNIMQGISLSLRNEIQ</sequence>
<name>A0A9D1FKG9_9BACT</name>
<reference evidence="1" key="1">
    <citation type="submission" date="2020-10" db="EMBL/GenBank/DDBJ databases">
        <authorList>
            <person name="Gilroy R."/>
        </authorList>
    </citation>
    <scope>NUCLEOTIDE SEQUENCE</scope>
    <source>
        <strain evidence="1">CHK152-2871</strain>
    </source>
</reference>
<gene>
    <name evidence="1" type="ORF">IAA86_07580</name>
</gene>
<comment type="caution">
    <text evidence="1">The sequence shown here is derived from an EMBL/GenBank/DDBJ whole genome shotgun (WGS) entry which is preliminary data.</text>
</comment>
<protein>
    <submittedName>
        <fullName evidence="1">Uncharacterized protein</fullName>
    </submittedName>
</protein>
<organism evidence="1 2">
    <name type="scientific">Candidatus Galligastranaerophilus intestinavium</name>
    <dbReference type="NCBI Taxonomy" id="2840836"/>
    <lineage>
        <taxon>Bacteria</taxon>
        <taxon>Candidatus Galligastranaerophilus</taxon>
    </lineage>
</organism>
<evidence type="ECO:0000313" key="2">
    <source>
        <dbReference type="Proteomes" id="UP000886865"/>
    </source>
</evidence>